<dbReference type="InterPro" id="IPR034733">
    <property type="entry name" value="AcCoA_carboxyl_beta"/>
</dbReference>
<keyword evidence="7 13" id="KW-0276">Fatty acid metabolism</keyword>
<dbReference type="AlphaFoldDB" id="A0A6N3A1N3"/>
<dbReference type="UniPathway" id="UPA00655">
    <property type="reaction ID" value="UER00711"/>
</dbReference>
<dbReference type="InterPro" id="IPR011762">
    <property type="entry name" value="COA_CT_N"/>
</dbReference>
<comment type="cofactor">
    <cofactor evidence="13">
        <name>Zn(2+)</name>
        <dbReference type="ChEBI" id="CHEBI:29105"/>
    </cofactor>
    <text evidence="13">Binds 1 zinc ion per subunit.</text>
</comment>
<keyword evidence="8 13" id="KW-0862">Zinc</keyword>
<evidence type="ECO:0000259" key="14">
    <source>
        <dbReference type="PROSITE" id="PS50980"/>
    </source>
</evidence>
<evidence type="ECO:0000256" key="10">
    <source>
        <dbReference type="ARBA" id="ARBA00023098"/>
    </source>
</evidence>
<comment type="subcellular location">
    <subcellularLocation>
        <location evidence="1 13">Cytoplasm</location>
    </subcellularLocation>
</comment>
<feature type="zinc finger region" description="C4-type" evidence="13">
    <location>
        <begin position="33"/>
        <end position="55"/>
    </location>
</feature>
<dbReference type="RefSeq" id="WP_156625229.1">
    <property type="nucleotide sequence ID" value="NZ_CACRTO010000008.1"/>
</dbReference>
<evidence type="ECO:0000256" key="2">
    <source>
        <dbReference type="ARBA" id="ARBA00022516"/>
    </source>
</evidence>
<dbReference type="PRINTS" id="PR01070">
    <property type="entry name" value="ACCCTRFRASEB"/>
</dbReference>
<keyword evidence="2 13" id="KW-0444">Lipid biosynthesis</keyword>
<dbReference type="Pfam" id="PF17848">
    <property type="entry name" value="Zn_ribbon_ACC"/>
    <property type="match status" value="1"/>
</dbReference>
<evidence type="ECO:0000256" key="12">
    <source>
        <dbReference type="ARBA" id="ARBA00025280"/>
    </source>
</evidence>
<keyword evidence="15" id="KW-0436">Ligase</keyword>
<comment type="similarity">
    <text evidence="13">Belongs to the AccD/PCCB family.</text>
</comment>
<reference evidence="15" key="1">
    <citation type="submission" date="2019-11" db="EMBL/GenBank/DDBJ databases">
        <authorList>
            <person name="Feng L."/>
        </authorList>
    </citation>
    <scope>NUCLEOTIDE SEQUENCE</scope>
    <source>
        <strain evidence="15">CTertiumLFYP3</strain>
    </source>
</reference>
<keyword evidence="11 13" id="KW-0275">Fatty acid biosynthesis</keyword>
<evidence type="ECO:0000256" key="1">
    <source>
        <dbReference type="ARBA" id="ARBA00004496"/>
    </source>
</evidence>
<dbReference type="InterPro" id="IPR000438">
    <property type="entry name" value="Acetyl_CoA_COase_Trfase_b_su"/>
</dbReference>
<dbReference type="InterPro" id="IPR041010">
    <property type="entry name" value="Znf-ACC"/>
</dbReference>
<evidence type="ECO:0000256" key="3">
    <source>
        <dbReference type="ARBA" id="ARBA00022679"/>
    </source>
</evidence>
<evidence type="ECO:0000256" key="7">
    <source>
        <dbReference type="ARBA" id="ARBA00022832"/>
    </source>
</evidence>
<dbReference type="EMBL" id="CACRTO010000008">
    <property type="protein sequence ID" value="VYT83750.1"/>
    <property type="molecule type" value="Genomic_DNA"/>
</dbReference>
<dbReference type="Gene3D" id="3.90.226.10">
    <property type="entry name" value="2-enoyl-CoA Hydratase, Chain A, domain 1"/>
    <property type="match status" value="1"/>
</dbReference>
<organism evidence="15">
    <name type="scientific">Clostridium tertium</name>
    <dbReference type="NCBI Taxonomy" id="1559"/>
    <lineage>
        <taxon>Bacteria</taxon>
        <taxon>Bacillati</taxon>
        <taxon>Bacillota</taxon>
        <taxon>Clostridia</taxon>
        <taxon>Eubacteriales</taxon>
        <taxon>Clostridiaceae</taxon>
        <taxon>Clostridium</taxon>
    </lineage>
</organism>
<feature type="binding site" evidence="13">
    <location>
        <position position="33"/>
    </location>
    <ligand>
        <name>Zn(2+)</name>
        <dbReference type="ChEBI" id="CHEBI:29105"/>
    </ligand>
</feature>
<feature type="binding site" evidence="13">
    <location>
        <position position="52"/>
    </location>
    <ligand>
        <name>Zn(2+)</name>
        <dbReference type="ChEBI" id="CHEBI:29105"/>
    </ligand>
</feature>
<keyword evidence="10 13" id="KW-0443">Lipid metabolism</keyword>
<comment type="pathway">
    <text evidence="13">Lipid metabolism; malonyl-CoA biosynthesis; malonyl-CoA from acetyl-CoA: step 1/1.</text>
</comment>
<name>A0A6N3A1N3_9CLOT</name>
<evidence type="ECO:0000256" key="9">
    <source>
        <dbReference type="ARBA" id="ARBA00022840"/>
    </source>
</evidence>
<comment type="subunit">
    <text evidence="13">Acetyl-CoA carboxylase is a heterohexamer composed of biotin carboxyl carrier protein (AccB), biotin carboxylase (AccC) and two subunits each of ACCase subunit alpha (AccA) and ACCase subunit beta (AccD).</text>
</comment>
<dbReference type="HAMAP" id="MF_01395">
    <property type="entry name" value="AcetylCoA_CT_beta"/>
    <property type="match status" value="1"/>
</dbReference>
<evidence type="ECO:0000256" key="13">
    <source>
        <dbReference type="HAMAP-Rule" id="MF_01395"/>
    </source>
</evidence>
<feature type="binding site" evidence="13">
    <location>
        <position position="55"/>
    </location>
    <ligand>
        <name>Zn(2+)</name>
        <dbReference type="ChEBI" id="CHEBI:29105"/>
    </ligand>
</feature>
<comment type="catalytic activity">
    <reaction evidence="13">
        <text>N(6)-carboxybiotinyl-L-lysyl-[protein] + acetyl-CoA = N(6)-biotinyl-L-lysyl-[protein] + malonyl-CoA</text>
        <dbReference type="Rhea" id="RHEA:54728"/>
        <dbReference type="Rhea" id="RHEA-COMP:10505"/>
        <dbReference type="Rhea" id="RHEA-COMP:10506"/>
        <dbReference type="ChEBI" id="CHEBI:57288"/>
        <dbReference type="ChEBI" id="CHEBI:57384"/>
        <dbReference type="ChEBI" id="CHEBI:83144"/>
        <dbReference type="ChEBI" id="CHEBI:83145"/>
        <dbReference type="EC" id="2.1.3.15"/>
    </reaction>
</comment>
<evidence type="ECO:0000256" key="5">
    <source>
        <dbReference type="ARBA" id="ARBA00022741"/>
    </source>
</evidence>
<dbReference type="InterPro" id="IPR029045">
    <property type="entry name" value="ClpP/crotonase-like_dom_sf"/>
</dbReference>
<keyword evidence="9 13" id="KW-0067">ATP-binding</keyword>
<feature type="domain" description="CoA carboxyltransferase N-terminal" evidence="14">
    <location>
        <begin position="29"/>
        <end position="285"/>
    </location>
</feature>
<feature type="binding site" evidence="13">
    <location>
        <position position="36"/>
    </location>
    <ligand>
        <name>Zn(2+)</name>
        <dbReference type="ChEBI" id="CHEBI:29105"/>
    </ligand>
</feature>
<evidence type="ECO:0000256" key="4">
    <source>
        <dbReference type="ARBA" id="ARBA00022723"/>
    </source>
</evidence>
<dbReference type="PROSITE" id="PS50980">
    <property type="entry name" value="COA_CT_NTER"/>
    <property type="match status" value="1"/>
</dbReference>
<dbReference type="GO" id="GO:0006633">
    <property type="term" value="P:fatty acid biosynthetic process"/>
    <property type="evidence" value="ECO:0007669"/>
    <property type="project" value="UniProtKB-KW"/>
</dbReference>
<keyword evidence="5 13" id="KW-0547">Nucleotide-binding</keyword>
<dbReference type="GO" id="GO:0008270">
    <property type="term" value="F:zinc ion binding"/>
    <property type="evidence" value="ECO:0007669"/>
    <property type="project" value="UniProtKB-UniRule"/>
</dbReference>
<dbReference type="EC" id="2.1.3.15" evidence="13"/>
<keyword evidence="4 13" id="KW-0479">Metal-binding</keyword>
<dbReference type="GO" id="GO:0003989">
    <property type="term" value="F:acetyl-CoA carboxylase activity"/>
    <property type="evidence" value="ECO:0007669"/>
    <property type="project" value="InterPro"/>
</dbReference>
<keyword evidence="3 13" id="KW-0808">Transferase</keyword>
<dbReference type="GO" id="GO:0005524">
    <property type="term" value="F:ATP binding"/>
    <property type="evidence" value="ECO:0007669"/>
    <property type="project" value="UniProtKB-KW"/>
</dbReference>
<dbReference type="Pfam" id="PF01039">
    <property type="entry name" value="Carboxyl_trans"/>
    <property type="match status" value="1"/>
</dbReference>
<dbReference type="GO" id="GO:0009317">
    <property type="term" value="C:acetyl-CoA carboxylase complex"/>
    <property type="evidence" value="ECO:0007669"/>
    <property type="project" value="InterPro"/>
</dbReference>
<evidence type="ECO:0000313" key="15">
    <source>
        <dbReference type="EMBL" id="VYT83750.1"/>
    </source>
</evidence>
<gene>
    <name evidence="13 15" type="primary">accD</name>
    <name evidence="15" type="ORF">CTLFYP3_00800</name>
</gene>
<dbReference type="PANTHER" id="PTHR42995">
    <property type="entry name" value="ACETYL-COENZYME A CARBOXYLASE CARBOXYL TRANSFERASE SUBUNIT BETA, CHLOROPLASTIC"/>
    <property type="match status" value="1"/>
</dbReference>
<dbReference type="GO" id="GO:0016743">
    <property type="term" value="F:carboxyl- or carbamoyltransferase activity"/>
    <property type="evidence" value="ECO:0007669"/>
    <property type="project" value="UniProtKB-UniRule"/>
</dbReference>
<dbReference type="NCBIfam" id="TIGR00515">
    <property type="entry name" value="accD"/>
    <property type="match status" value="1"/>
</dbReference>
<dbReference type="GO" id="GO:2001295">
    <property type="term" value="P:malonyl-CoA biosynthetic process"/>
    <property type="evidence" value="ECO:0007669"/>
    <property type="project" value="UniProtKB-UniRule"/>
</dbReference>
<protein>
    <recommendedName>
        <fullName evidence="13">Acetyl-coenzyme A carboxylase carboxyl transferase subunit beta</fullName>
        <shortName evidence="13">ACCase subunit beta</shortName>
        <shortName evidence="13">Acetyl-CoA carboxylase carboxyltransferase subunit beta</shortName>
        <ecNumber evidence="13">2.1.3.15</ecNumber>
    </recommendedName>
</protein>
<comment type="function">
    <text evidence="12 13">Component of the acetyl coenzyme A carboxylase (ACC) complex. Biotin carboxylase (BC) catalyzes the carboxylation of biotin on its carrier protein (BCCP) and then the CO(2) group is transferred by the transcarboxylase to acetyl-CoA to form malonyl-CoA.</text>
</comment>
<proteinExistence type="inferred from homology"/>
<dbReference type="SUPFAM" id="SSF52096">
    <property type="entry name" value="ClpP/crotonase"/>
    <property type="match status" value="1"/>
</dbReference>
<evidence type="ECO:0000256" key="6">
    <source>
        <dbReference type="ARBA" id="ARBA00022771"/>
    </source>
</evidence>
<evidence type="ECO:0000256" key="8">
    <source>
        <dbReference type="ARBA" id="ARBA00022833"/>
    </source>
</evidence>
<dbReference type="PANTHER" id="PTHR42995:SF5">
    <property type="entry name" value="ACETYL-COENZYME A CARBOXYLASE CARBOXYL TRANSFERASE SUBUNIT BETA, CHLOROPLASTIC"/>
    <property type="match status" value="1"/>
</dbReference>
<keyword evidence="6 13" id="KW-0863">Zinc-finger</keyword>
<accession>A0A6N3A1N3</accession>
<sequence>MGIFKKRQYGVINITQVEEKDIPVVPDGTWIKCNKCGKILYKKALEDNLNICTNCNNYFRLGSYERISQICDRGTFKEFNKYMKSKNPMDFPNYEEKLKENEEKSGTSEAVVTGEGEIAGNKIIIAVMDSKFLMGSMGTVVGEKITLAVEEATKRKLPIIIFTASGGARMQEGILSLMQMAKISSALSKHSDEGLLYITVLTDPTTGGVTASFAMLGDIILSEPNALIGFAGRRVIEGTIKQKLPDDFQSAEFLLENGFIDSIVKRENLKTAIATLLKLHEVKEV</sequence>
<evidence type="ECO:0000256" key="11">
    <source>
        <dbReference type="ARBA" id="ARBA00023160"/>
    </source>
</evidence>
<keyword evidence="13" id="KW-0963">Cytoplasm</keyword>